<organism evidence="6 7">
    <name type="scientific">Gossypium aridum</name>
    <name type="common">American cotton</name>
    <name type="synonym">Erioxylum aridum</name>
    <dbReference type="NCBI Taxonomy" id="34290"/>
    <lineage>
        <taxon>Eukaryota</taxon>
        <taxon>Viridiplantae</taxon>
        <taxon>Streptophyta</taxon>
        <taxon>Embryophyta</taxon>
        <taxon>Tracheophyta</taxon>
        <taxon>Spermatophyta</taxon>
        <taxon>Magnoliopsida</taxon>
        <taxon>eudicotyledons</taxon>
        <taxon>Gunneridae</taxon>
        <taxon>Pentapetalae</taxon>
        <taxon>rosids</taxon>
        <taxon>malvids</taxon>
        <taxon>Malvales</taxon>
        <taxon>Malvaceae</taxon>
        <taxon>Malvoideae</taxon>
        <taxon>Gossypium</taxon>
    </lineage>
</organism>
<dbReference type="InterPro" id="IPR012677">
    <property type="entry name" value="Nucleotide-bd_a/b_plait_sf"/>
</dbReference>
<dbReference type="SUPFAM" id="SSF54928">
    <property type="entry name" value="RNA-binding domain, RBD"/>
    <property type="match status" value="1"/>
</dbReference>
<evidence type="ECO:0000256" key="2">
    <source>
        <dbReference type="ARBA" id="ARBA00022884"/>
    </source>
</evidence>
<dbReference type="AlphaFoldDB" id="A0A7J8WW92"/>
<evidence type="ECO:0000313" key="7">
    <source>
        <dbReference type="Proteomes" id="UP000593577"/>
    </source>
</evidence>
<comment type="caution">
    <text evidence="6">The sequence shown here is derived from an EMBL/GenBank/DDBJ whole genome shotgun (WGS) entry which is preliminary data.</text>
</comment>
<evidence type="ECO:0000256" key="1">
    <source>
        <dbReference type="ARBA" id="ARBA00022737"/>
    </source>
</evidence>
<dbReference type="InterPro" id="IPR000504">
    <property type="entry name" value="RRM_dom"/>
</dbReference>
<dbReference type="GO" id="GO:0071007">
    <property type="term" value="C:U2-type catalytic step 2 spliceosome"/>
    <property type="evidence" value="ECO:0007669"/>
    <property type="project" value="TreeGrafter"/>
</dbReference>
<dbReference type="PANTHER" id="PTHR14089:SF6">
    <property type="entry name" value="PRE-MRNA-SPLICING FACTOR RBM22"/>
    <property type="match status" value="1"/>
</dbReference>
<keyword evidence="7" id="KW-1185">Reference proteome</keyword>
<evidence type="ECO:0000259" key="5">
    <source>
        <dbReference type="PROSITE" id="PS50102"/>
    </source>
</evidence>
<dbReference type="FunFam" id="3.30.70.330:FF:000405">
    <property type="entry name" value="polyadenylate-binding protein RBP45"/>
    <property type="match status" value="1"/>
</dbReference>
<reference evidence="6 7" key="1">
    <citation type="journal article" date="2019" name="Genome Biol. Evol.">
        <title>Insights into the evolution of the New World diploid cottons (Gossypium, subgenus Houzingenia) based on genome sequencing.</title>
        <authorList>
            <person name="Grover C.E."/>
            <person name="Arick M.A. 2nd"/>
            <person name="Thrash A."/>
            <person name="Conover J.L."/>
            <person name="Sanders W.S."/>
            <person name="Peterson D.G."/>
            <person name="Frelichowski J.E."/>
            <person name="Scheffler J.A."/>
            <person name="Scheffler B.E."/>
            <person name="Wendel J.F."/>
        </authorList>
    </citation>
    <scope>NUCLEOTIDE SEQUENCE [LARGE SCALE GENOMIC DNA]</scope>
    <source>
        <strain evidence="6">185</strain>
        <tissue evidence="6">Leaf</tissue>
    </source>
</reference>
<gene>
    <name evidence="6" type="ORF">Goari_010930</name>
</gene>
<dbReference type="GO" id="GO:0036002">
    <property type="term" value="F:pre-mRNA binding"/>
    <property type="evidence" value="ECO:0007669"/>
    <property type="project" value="TreeGrafter"/>
</dbReference>
<dbReference type="Pfam" id="PF00076">
    <property type="entry name" value="RRM_1"/>
    <property type="match status" value="1"/>
</dbReference>
<evidence type="ECO:0000256" key="3">
    <source>
        <dbReference type="ARBA" id="ARBA00057395"/>
    </source>
</evidence>
<dbReference type="GO" id="GO:0071006">
    <property type="term" value="C:U2-type catalytic step 1 spliceosome"/>
    <property type="evidence" value="ECO:0007669"/>
    <property type="project" value="TreeGrafter"/>
</dbReference>
<evidence type="ECO:0000256" key="4">
    <source>
        <dbReference type="PROSITE-ProRule" id="PRU00176"/>
    </source>
</evidence>
<dbReference type="InterPro" id="IPR035979">
    <property type="entry name" value="RBD_domain_sf"/>
</dbReference>
<protein>
    <recommendedName>
        <fullName evidence="5">RRM domain-containing protein</fullName>
    </recommendedName>
</protein>
<feature type="domain" description="RRM" evidence="5">
    <location>
        <begin position="13"/>
        <end position="85"/>
    </location>
</feature>
<dbReference type="Proteomes" id="UP000593577">
    <property type="component" value="Unassembled WGS sequence"/>
</dbReference>
<name>A0A7J8WW92_GOSAI</name>
<dbReference type="GO" id="GO:0017070">
    <property type="term" value="F:U6 snRNA binding"/>
    <property type="evidence" value="ECO:0007669"/>
    <property type="project" value="TreeGrafter"/>
</dbReference>
<comment type="function">
    <text evidence="3">Heterogeneous nuclear ribonucleoprotein (hnRNP)-protein binding the poly(A) tail of mRNA and probably involved in some steps of pre-mRNA maturation.</text>
</comment>
<dbReference type="Gene3D" id="3.30.70.330">
    <property type="match status" value="1"/>
</dbReference>
<dbReference type="GO" id="GO:0000974">
    <property type="term" value="C:Prp19 complex"/>
    <property type="evidence" value="ECO:0007669"/>
    <property type="project" value="TreeGrafter"/>
</dbReference>
<keyword evidence="2 4" id="KW-0694">RNA-binding</keyword>
<dbReference type="SMART" id="SM00360">
    <property type="entry name" value="RRM"/>
    <property type="match status" value="1"/>
</dbReference>
<accession>A0A7J8WW92</accession>
<proteinExistence type="predicted"/>
<dbReference type="EMBL" id="JABFAA010000004">
    <property type="protein sequence ID" value="MBA0679140.1"/>
    <property type="molecule type" value="Genomic_DNA"/>
</dbReference>
<dbReference type="PROSITE" id="PS50102">
    <property type="entry name" value="RRM"/>
    <property type="match status" value="1"/>
</dbReference>
<dbReference type="InterPro" id="IPR039171">
    <property type="entry name" value="Cwc2/Slt11"/>
</dbReference>
<dbReference type="PANTHER" id="PTHR14089">
    <property type="entry name" value="PRE-MRNA-SPLICING FACTOR RBM22"/>
    <property type="match status" value="1"/>
</dbReference>
<keyword evidence="1" id="KW-0677">Repeat</keyword>
<evidence type="ECO:0000313" key="6">
    <source>
        <dbReference type="EMBL" id="MBA0679140.1"/>
    </source>
</evidence>
<sequence length="150" mass="16385">MPGLPPDNDQTNTTIFVGNLDLNVTEEVLKQFFLPLGEIVCVKIPATKGCGYVQFTNRNSAEEAIRRMQGQMIGQQVVQITWGRIPTANQVGGSQEMAAMAGAVEQREEPYDPLATPDVDKLNATYLSVHGSAILGRPLWQRTSSITPRA</sequence>